<keyword evidence="3" id="KW-0378">Hydrolase</keyword>
<dbReference type="Pfam" id="PF00144">
    <property type="entry name" value="Beta-lactamase"/>
    <property type="match status" value="1"/>
</dbReference>
<sequence length="518" mass="57432">MNHIRTVVLVASLLLNPARKALTQPMTARQVDQLVQHNRALFHIPGIAITIIKDGQLILNKGYGLRSLRTKQAVTPQTLFGIASNSKAFTAAAVGLLVEEGKLHWDDLVTTYLPDFRLYDPLATQLLTIRDLLSHRSGLPSTTGDLMHDPDSTSFTLEQILFNQRFIKPTASLRSQFAYTNNGYLVAGAIVAKVSGMSWEAFVEQRILYPLGMTRSAASFQDCQTNPNLIDAHKRINDSVRVVTRYGSTKNDAAGGIYSSAEEMSQWMLLFLNRGRYGPSLSKHLLSESLMAELVAPQTIIPVGQPGSYQTHFAAYGLGWFLSDVKGYKEIAHSGQDVGMVSAVTLLPELGLGVLVLTNSDSGAASAITDQIVDSYVGIAGQDRTAQLDQREQFGRRARQTVLDSIQRQLARQAPLSSADLASYVGIYQDQWLGKVRISLRHDQLWFATERSPQLRGRMDWFGDAQFVVKWQNPELDDGVLIRFGSSSREVKSSFVLQALTSPGSHTYDDLWFERIVR</sequence>
<dbReference type="EMBL" id="CP025096">
    <property type="protein sequence ID" value="AUD02128.1"/>
    <property type="molecule type" value="Genomic_DNA"/>
</dbReference>
<dbReference type="Gene3D" id="3.40.710.10">
    <property type="entry name" value="DD-peptidase/beta-lactamase superfamily"/>
    <property type="match status" value="1"/>
</dbReference>
<evidence type="ECO:0000259" key="2">
    <source>
        <dbReference type="Pfam" id="PF11954"/>
    </source>
</evidence>
<dbReference type="RefSeq" id="WP_100987847.1">
    <property type="nucleotide sequence ID" value="NZ_CP025096.1"/>
</dbReference>
<reference evidence="3 4" key="1">
    <citation type="submission" date="2017-11" db="EMBL/GenBank/DDBJ databases">
        <title>Taxonomic description and genome sequences of Spirosoma HA7 sp. nov., isolated from pollen microhabitat of Corylus avellana.</title>
        <authorList>
            <person name="Ambika Manirajan B."/>
            <person name="Suarez C."/>
            <person name="Ratering S."/>
            <person name="Geissler-Plaum R."/>
            <person name="Cardinale M."/>
            <person name="Sylvia S."/>
        </authorList>
    </citation>
    <scope>NUCLEOTIDE SEQUENCE [LARGE SCALE GENOMIC DNA]</scope>
    <source>
        <strain evidence="3 4">HA7</strain>
    </source>
</reference>
<dbReference type="InterPro" id="IPR012338">
    <property type="entry name" value="Beta-lactam/transpept-like"/>
</dbReference>
<dbReference type="PANTHER" id="PTHR46825">
    <property type="entry name" value="D-ALANYL-D-ALANINE-CARBOXYPEPTIDASE/ENDOPEPTIDASE AMPH"/>
    <property type="match status" value="1"/>
</dbReference>
<dbReference type="OrthoDB" id="1522765at2"/>
<feature type="domain" description="Peptidase S12 Pab87-related C-terminal" evidence="2">
    <location>
        <begin position="414"/>
        <end position="514"/>
    </location>
</feature>
<dbReference type="InterPro" id="IPR001466">
    <property type="entry name" value="Beta-lactam-related"/>
</dbReference>
<name>A0A2K8YX59_9BACT</name>
<feature type="domain" description="Beta-lactamase-related" evidence="1">
    <location>
        <begin position="31"/>
        <end position="370"/>
    </location>
</feature>
<protein>
    <submittedName>
        <fullName evidence="3">Serine hydrolase</fullName>
    </submittedName>
</protein>
<evidence type="ECO:0000313" key="4">
    <source>
        <dbReference type="Proteomes" id="UP000232883"/>
    </source>
</evidence>
<organism evidence="3 4">
    <name type="scientific">Spirosoma pollinicola</name>
    <dbReference type="NCBI Taxonomy" id="2057025"/>
    <lineage>
        <taxon>Bacteria</taxon>
        <taxon>Pseudomonadati</taxon>
        <taxon>Bacteroidota</taxon>
        <taxon>Cytophagia</taxon>
        <taxon>Cytophagales</taxon>
        <taxon>Cytophagaceae</taxon>
        <taxon>Spirosoma</taxon>
    </lineage>
</organism>
<dbReference type="InterPro" id="IPR050491">
    <property type="entry name" value="AmpC-like"/>
</dbReference>
<dbReference type="PANTHER" id="PTHR46825:SF15">
    <property type="entry name" value="BETA-LACTAMASE-RELATED DOMAIN-CONTAINING PROTEIN"/>
    <property type="match status" value="1"/>
</dbReference>
<keyword evidence="4" id="KW-1185">Reference proteome</keyword>
<dbReference type="KEGG" id="spir:CWM47_10030"/>
<dbReference type="InterPro" id="IPR021860">
    <property type="entry name" value="Peptidase_S12_Pab87-rel_C"/>
</dbReference>
<evidence type="ECO:0000313" key="3">
    <source>
        <dbReference type="EMBL" id="AUD02128.1"/>
    </source>
</evidence>
<dbReference type="Pfam" id="PF11954">
    <property type="entry name" value="DUF3471"/>
    <property type="match status" value="1"/>
</dbReference>
<gene>
    <name evidence="3" type="ORF">CWM47_10030</name>
</gene>
<evidence type="ECO:0000259" key="1">
    <source>
        <dbReference type="Pfam" id="PF00144"/>
    </source>
</evidence>
<dbReference type="GO" id="GO:0016787">
    <property type="term" value="F:hydrolase activity"/>
    <property type="evidence" value="ECO:0007669"/>
    <property type="project" value="UniProtKB-KW"/>
</dbReference>
<accession>A0A2K8YX59</accession>
<dbReference type="Proteomes" id="UP000232883">
    <property type="component" value="Chromosome"/>
</dbReference>
<dbReference type="Gene3D" id="2.40.128.600">
    <property type="match status" value="1"/>
</dbReference>
<dbReference type="AlphaFoldDB" id="A0A2K8YX59"/>
<dbReference type="SUPFAM" id="SSF56601">
    <property type="entry name" value="beta-lactamase/transpeptidase-like"/>
    <property type="match status" value="1"/>
</dbReference>
<proteinExistence type="predicted"/>